<feature type="transmembrane region" description="Helical" evidence="5">
    <location>
        <begin position="5"/>
        <end position="26"/>
    </location>
</feature>
<dbReference type="Pfam" id="PF00691">
    <property type="entry name" value="OmpA"/>
    <property type="match status" value="1"/>
</dbReference>
<dbReference type="CDD" id="cd07185">
    <property type="entry name" value="OmpA_C-like"/>
    <property type="match status" value="1"/>
</dbReference>
<keyword evidence="2 3" id="KW-0472">Membrane</keyword>
<feature type="transmembrane region" description="Helical" evidence="5">
    <location>
        <begin position="315"/>
        <end position="332"/>
    </location>
</feature>
<feature type="transmembrane region" description="Helical" evidence="5">
    <location>
        <begin position="32"/>
        <end position="51"/>
    </location>
</feature>
<evidence type="ECO:0000256" key="4">
    <source>
        <dbReference type="SAM" id="MobiDB-lite"/>
    </source>
</evidence>
<evidence type="ECO:0000313" key="7">
    <source>
        <dbReference type="EMBL" id="SUI39577.1"/>
    </source>
</evidence>
<protein>
    <submittedName>
        <fullName evidence="7">Outer membrane protein</fullName>
    </submittedName>
</protein>
<dbReference type="InterPro" id="IPR006665">
    <property type="entry name" value="OmpA-like"/>
</dbReference>
<dbReference type="PRINTS" id="PR01021">
    <property type="entry name" value="OMPADOMAIN"/>
</dbReference>
<feature type="region of interest" description="Disordered" evidence="4">
    <location>
        <begin position="540"/>
        <end position="559"/>
    </location>
</feature>
<evidence type="ECO:0000313" key="8">
    <source>
        <dbReference type="Proteomes" id="UP000255534"/>
    </source>
</evidence>
<evidence type="ECO:0000256" key="1">
    <source>
        <dbReference type="ARBA" id="ARBA00004442"/>
    </source>
</evidence>
<comment type="subcellular location">
    <subcellularLocation>
        <location evidence="1">Cell outer membrane</location>
    </subcellularLocation>
</comment>
<keyword evidence="5" id="KW-1133">Transmembrane helix</keyword>
<dbReference type="AlphaFoldDB" id="A0A379Y1W2"/>
<sequence>MRRSVIIPVVLHALVAVATLLWLLWYFIPTGYVFNGLTTLLILILAGWYVYKKCRSEESASDVTLPAAELPLLDTLDPVVLVCGDRLEALFQGGSLRKTAQGWWLRAGDVSRLTDVVRNIQTQFPRQVGQFSVMYRCLPDYHQDEAVLRSALKTLRQQCKQIKSLTGFTLPVVLSAEFSGPETPWIIVRGDKPMVCPVNDSPQAFIDWQQAEDNILALPAVSQAFSFIQNTLTDELEKPDRLTPPVRAFSVAMRLGAISPETQSVWSGWLCSRTCLQYSRKAGQSAPADLFPDAVLPLLAPFASAVQGGQRTRRLVLLIWLCILTALGISALNNRYLIHQVSADLQRWNAIPMDHYRPKAESLATLKQDALLLERWQRQGEPLRYSLGYYPGQRLWLALQQAIDTWTPPPAPEPKPVPKIVRLDSMSLFDSGKSALKDGSTKILVNALVGIKARPGWLIVVSGHTDNTGSVQLNQTLSLQRAEAVRNWMRDTGDVPESCFAVQGYGDSRPIASNDTPDGRAHNRRVEISLVPQADACRLPGAKHASQDVRDVSTKEMEK</sequence>
<evidence type="ECO:0000256" key="5">
    <source>
        <dbReference type="SAM" id="Phobius"/>
    </source>
</evidence>
<dbReference type="GO" id="GO:0009279">
    <property type="term" value="C:cell outer membrane"/>
    <property type="evidence" value="ECO:0007669"/>
    <property type="project" value="UniProtKB-SubCell"/>
</dbReference>
<dbReference type="Gene3D" id="3.30.1330.60">
    <property type="entry name" value="OmpA-like domain"/>
    <property type="match status" value="1"/>
</dbReference>
<dbReference type="PANTHER" id="PTHR30329:SF20">
    <property type="entry name" value="EXPORTED PROTEIN"/>
    <property type="match status" value="1"/>
</dbReference>
<dbReference type="SUPFAM" id="SSF103088">
    <property type="entry name" value="OmpA-like"/>
    <property type="match status" value="1"/>
</dbReference>
<keyword evidence="5" id="KW-0812">Transmembrane</keyword>
<dbReference type="InterPro" id="IPR050330">
    <property type="entry name" value="Bact_OuterMem_StrucFunc"/>
</dbReference>
<dbReference type="EMBL" id="UGXK01000002">
    <property type="protein sequence ID" value="SUI39577.1"/>
    <property type="molecule type" value="Genomic_DNA"/>
</dbReference>
<evidence type="ECO:0000256" key="2">
    <source>
        <dbReference type="ARBA" id="ARBA00023136"/>
    </source>
</evidence>
<feature type="compositionally biased region" description="Basic and acidic residues" evidence="4">
    <location>
        <begin position="545"/>
        <end position="559"/>
    </location>
</feature>
<name>A0A379Y1W2_SALET</name>
<dbReference type="Proteomes" id="UP000255534">
    <property type="component" value="Unassembled WGS sequence"/>
</dbReference>
<dbReference type="PANTHER" id="PTHR30329">
    <property type="entry name" value="STATOR ELEMENT OF FLAGELLAR MOTOR COMPLEX"/>
    <property type="match status" value="1"/>
</dbReference>
<feature type="domain" description="OmpA-like" evidence="6">
    <location>
        <begin position="416"/>
        <end position="534"/>
    </location>
</feature>
<proteinExistence type="predicted"/>
<reference evidence="7 8" key="1">
    <citation type="submission" date="2018-06" db="EMBL/GenBank/DDBJ databases">
        <authorList>
            <consortium name="Pathogen Informatics"/>
            <person name="Doyle S."/>
        </authorList>
    </citation>
    <scope>NUCLEOTIDE SEQUENCE [LARGE SCALE GENOMIC DNA]</scope>
    <source>
        <strain evidence="7 8">NCTC5798</strain>
    </source>
</reference>
<dbReference type="InterPro" id="IPR006664">
    <property type="entry name" value="OMP_bac"/>
</dbReference>
<evidence type="ECO:0000256" key="3">
    <source>
        <dbReference type="PROSITE-ProRule" id="PRU00473"/>
    </source>
</evidence>
<gene>
    <name evidence="7" type="primary">yiaD_3</name>
    <name evidence="7" type="ORF">NCTC5798_06018</name>
</gene>
<accession>A0A379Y1W2</accession>
<dbReference type="InterPro" id="IPR036737">
    <property type="entry name" value="OmpA-like_sf"/>
</dbReference>
<dbReference type="PROSITE" id="PS51123">
    <property type="entry name" value="OMPA_2"/>
    <property type="match status" value="1"/>
</dbReference>
<organism evidence="7 8">
    <name type="scientific">Salmonella enterica I</name>
    <dbReference type="NCBI Taxonomy" id="59201"/>
    <lineage>
        <taxon>Bacteria</taxon>
        <taxon>Pseudomonadati</taxon>
        <taxon>Pseudomonadota</taxon>
        <taxon>Gammaproteobacteria</taxon>
        <taxon>Enterobacterales</taxon>
        <taxon>Enterobacteriaceae</taxon>
        <taxon>Salmonella</taxon>
    </lineage>
</organism>
<evidence type="ECO:0000259" key="6">
    <source>
        <dbReference type="PROSITE" id="PS51123"/>
    </source>
</evidence>